<feature type="transmembrane region" description="Helical" evidence="1">
    <location>
        <begin position="20"/>
        <end position="39"/>
    </location>
</feature>
<feature type="transmembrane region" description="Helical" evidence="1">
    <location>
        <begin position="190"/>
        <end position="217"/>
    </location>
</feature>
<dbReference type="OrthoDB" id="6016419at2"/>
<evidence type="ECO:0000256" key="1">
    <source>
        <dbReference type="SAM" id="Phobius"/>
    </source>
</evidence>
<dbReference type="STRING" id="550983.A4R26_21790"/>
<keyword evidence="1" id="KW-0812">Transmembrane</keyword>
<evidence type="ECO:0000313" key="3">
    <source>
        <dbReference type="Proteomes" id="UP000192276"/>
    </source>
</evidence>
<protein>
    <recommendedName>
        <fullName evidence="4">ABC transporter permease</fullName>
    </recommendedName>
</protein>
<dbReference type="EMBL" id="LWBP01000185">
    <property type="protein sequence ID" value="OQP59023.1"/>
    <property type="molecule type" value="Genomic_DNA"/>
</dbReference>
<sequence>MKTLLLISAREWKLLNRNILQLCIIVLFAAAALYAIHYGNAVIDRQQETVQYIRQQNAQDQQRLINGLGADTTTPAGLAAWEKAAYPSKVRFFLNYYAVNEPAPFARLSIGQRDVNAYYLQLNAQNLYLQLFRSEIANPRKLLAGNFDLSFVIIYLLPLLIIAFTYNLLSDEQERGTLPLLRMQPVPVQQIILCKLLFWLGITIALLFIISCIAFVWSGMPVTAAGSMIWWLLVSGSYAGCWFALLLLINAFHRSSAVNALWSLGAWLLFLVVVPALLNLAFSDERQADPTKLTDYIRRQQGLGESKQEKVEVLERFYKRYPQYRNNDTAAAIRFLEFQAYSAYVTLTDAAAKPGVDAYYRKVWRRQRQMAAFNLINPAVNTQHLMNTLGHTGIEDAFAFRASISAFHERLCHFCFEPLFAGRMMTKADFNNLPVFRQLQPSTAIGTLLRGLGWLWLLTIIAAVAGWRRLRNSFSTPTVNG</sequence>
<name>A0A1V9FKW2_9BACT</name>
<dbReference type="Pfam" id="PF12730">
    <property type="entry name" value="ABC2_membrane_4"/>
    <property type="match status" value="1"/>
</dbReference>
<dbReference type="PANTHER" id="PTHR43471">
    <property type="entry name" value="ABC TRANSPORTER PERMEASE"/>
    <property type="match status" value="1"/>
</dbReference>
<keyword evidence="1" id="KW-1133">Transmembrane helix</keyword>
<dbReference type="AlphaFoldDB" id="A0A1V9FKW2"/>
<feature type="transmembrane region" description="Helical" evidence="1">
    <location>
        <begin position="149"/>
        <end position="169"/>
    </location>
</feature>
<gene>
    <name evidence="2" type="ORF">A4R26_21790</name>
</gene>
<dbReference type="InterPro" id="IPR021913">
    <property type="entry name" value="DUF3526"/>
</dbReference>
<evidence type="ECO:0008006" key="4">
    <source>
        <dbReference type="Google" id="ProtNLM"/>
    </source>
</evidence>
<evidence type="ECO:0000313" key="2">
    <source>
        <dbReference type="EMBL" id="OQP59023.1"/>
    </source>
</evidence>
<feature type="transmembrane region" description="Helical" evidence="1">
    <location>
        <begin position="229"/>
        <end position="249"/>
    </location>
</feature>
<dbReference type="RefSeq" id="WP_081164706.1">
    <property type="nucleotide sequence ID" value="NZ_LWBP01000185.1"/>
</dbReference>
<keyword evidence="3" id="KW-1185">Reference proteome</keyword>
<keyword evidence="1" id="KW-0472">Membrane</keyword>
<dbReference type="Pfam" id="PF12040">
    <property type="entry name" value="DUF3526"/>
    <property type="match status" value="1"/>
</dbReference>
<organism evidence="2 3">
    <name type="scientific">Niastella populi</name>
    <dbReference type="NCBI Taxonomy" id="550983"/>
    <lineage>
        <taxon>Bacteria</taxon>
        <taxon>Pseudomonadati</taxon>
        <taxon>Bacteroidota</taxon>
        <taxon>Chitinophagia</taxon>
        <taxon>Chitinophagales</taxon>
        <taxon>Chitinophagaceae</taxon>
        <taxon>Niastella</taxon>
    </lineage>
</organism>
<dbReference type="PANTHER" id="PTHR43471:SF14">
    <property type="entry name" value="ABC-2 TYPE TRANSPORT SYSTEM PERMEASE PROTEIN"/>
    <property type="match status" value="1"/>
</dbReference>
<comment type="caution">
    <text evidence="2">The sequence shown here is derived from an EMBL/GenBank/DDBJ whole genome shotgun (WGS) entry which is preliminary data.</text>
</comment>
<feature type="transmembrane region" description="Helical" evidence="1">
    <location>
        <begin position="448"/>
        <end position="467"/>
    </location>
</feature>
<reference evidence="3" key="1">
    <citation type="submission" date="2016-04" db="EMBL/GenBank/DDBJ databases">
        <authorList>
            <person name="Chen L."/>
            <person name="Zhuang W."/>
            <person name="Wang G."/>
        </authorList>
    </citation>
    <scope>NUCLEOTIDE SEQUENCE [LARGE SCALE GENOMIC DNA]</scope>
    <source>
        <strain evidence="3">208</strain>
    </source>
</reference>
<proteinExistence type="predicted"/>
<feature type="transmembrane region" description="Helical" evidence="1">
    <location>
        <begin position="261"/>
        <end position="282"/>
    </location>
</feature>
<dbReference type="Proteomes" id="UP000192276">
    <property type="component" value="Unassembled WGS sequence"/>
</dbReference>
<accession>A0A1V9FKW2</accession>